<dbReference type="InterPro" id="IPR002110">
    <property type="entry name" value="Ankyrin_rpt"/>
</dbReference>
<keyword evidence="3" id="KW-0040">ANK repeat</keyword>
<reference evidence="6" key="3">
    <citation type="submission" date="2025-09" db="UniProtKB">
        <authorList>
            <consortium name="Ensembl"/>
        </authorList>
    </citation>
    <scope>IDENTIFICATION</scope>
</reference>
<organism evidence="6 7">
    <name type="scientific">Bos indicus x Bos taurus</name>
    <name type="common">Hybrid cattle</name>
    <dbReference type="NCBI Taxonomy" id="30522"/>
    <lineage>
        <taxon>Eukaryota</taxon>
        <taxon>Metazoa</taxon>
        <taxon>Chordata</taxon>
        <taxon>Craniata</taxon>
        <taxon>Vertebrata</taxon>
        <taxon>Euteleostomi</taxon>
        <taxon>Mammalia</taxon>
        <taxon>Eutheria</taxon>
        <taxon>Laurasiatheria</taxon>
        <taxon>Artiodactyla</taxon>
        <taxon>Ruminantia</taxon>
        <taxon>Pecora</taxon>
        <taxon>Bovidae</taxon>
        <taxon>Bovinae</taxon>
        <taxon>Bos</taxon>
    </lineage>
</organism>
<dbReference type="PROSITE" id="PS50297">
    <property type="entry name" value="ANK_REP_REGION"/>
    <property type="match status" value="2"/>
</dbReference>
<evidence type="ECO:0000256" key="2">
    <source>
        <dbReference type="ARBA" id="ARBA00022840"/>
    </source>
</evidence>
<dbReference type="InterPro" id="IPR027417">
    <property type="entry name" value="P-loop_NTPase"/>
</dbReference>
<feature type="repeat" description="ANK" evidence="3">
    <location>
        <begin position="166"/>
        <end position="198"/>
    </location>
</feature>
<evidence type="ECO:0000313" key="6">
    <source>
        <dbReference type="Ensembl" id="ENSBIXP00000034155.1"/>
    </source>
</evidence>
<dbReference type="InterPro" id="IPR003959">
    <property type="entry name" value="ATPase_AAA_core"/>
</dbReference>
<dbReference type="Gene3D" id="1.25.40.20">
    <property type="entry name" value="Ankyrin repeat-containing domain"/>
    <property type="match status" value="2"/>
</dbReference>
<dbReference type="InterPro" id="IPR003593">
    <property type="entry name" value="AAA+_ATPase"/>
</dbReference>
<reference evidence="6 7" key="1">
    <citation type="submission" date="2018-11" db="EMBL/GenBank/DDBJ databases">
        <title>Haplotype-resolved cattle genomes.</title>
        <authorList>
            <person name="Low W.Y."/>
            <person name="Tearle R."/>
            <person name="Bickhart D.M."/>
            <person name="Rosen B.D."/>
            <person name="Koren S."/>
            <person name="Rhie A."/>
            <person name="Hiendleder S."/>
            <person name="Phillippy A.M."/>
            <person name="Smith T.P.L."/>
            <person name="Williams J.L."/>
        </authorList>
    </citation>
    <scope>NUCLEOTIDE SEQUENCE [LARGE SCALE GENOMIC DNA]</scope>
</reference>
<dbReference type="GO" id="GO:0016887">
    <property type="term" value="F:ATP hydrolysis activity"/>
    <property type="evidence" value="ECO:0007669"/>
    <property type="project" value="InterPro"/>
</dbReference>
<evidence type="ECO:0000256" key="1">
    <source>
        <dbReference type="ARBA" id="ARBA00022741"/>
    </source>
</evidence>
<dbReference type="SUPFAM" id="SSF48403">
    <property type="entry name" value="Ankyrin repeat"/>
    <property type="match status" value="1"/>
</dbReference>
<keyword evidence="1" id="KW-0547">Nucleotide-binding</keyword>
<name>A0A4W2EK40_BOBOX</name>
<dbReference type="GO" id="GO:0005524">
    <property type="term" value="F:ATP binding"/>
    <property type="evidence" value="ECO:0007669"/>
    <property type="project" value="UniProtKB-KW"/>
</dbReference>
<dbReference type="AlphaFoldDB" id="A0A4W2EK40"/>
<dbReference type="Pfam" id="PF07724">
    <property type="entry name" value="AAA_2"/>
    <property type="match status" value="1"/>
</dbReference>
<accession>A0A4W2EK40</accession>
<dbReference type="SUPFAM" id="SSF52540">
    <property type="entry name" value="P-loop containing nucleoside triphosphate hydrolases"/>
    <property type="match status" value="1"/>
</dbReference>
<dbReference type="SMART" id="SM00248">
    <property type="entry name" value="ANK"/>
    <property type="match status" value="3"/>
</dbReference>
<dbReference type="InterPro" id="IPR036770">
    <property type="entry name" value="Ankyrin_rpt-contain_sf"/>
</dbReference>
<dbReference type="Proteomes" id="UP000314981">
    <property type="component" value="Chromosome 15"/>
</dbReference>
<dbReference type="PRINTS" id="PR00300">
    <property type="entry name" value="CLPPROTEASEA"/>
</dbReference>
<feature type="repeat" description="ANK" evidence="3">
    <location>
        <begin position="235"/>
        <end position="267"/>
    </location>
</feature>
<dbReference type="GO" id="GO:0034605">
    <property type="term" value="P:cellular response to heat"/>
    <property type="evidence" value="ECO:0007669"/>
    <property type="project" value="TreeGrafter"/>
</dbReference>
<evidence type="ECO:0000313" key="7">
    <source>
        <dbReference type="Proteomes" id="UP000314981"/>
    </source>
</evidence>
<keyword evidence="7" id="KW-1185">Reference proteome</keyword>
<keyword evidence="2" id="KW-0067">ATP-binding</keyword>
<feature type="repeat" description="ANK" evidence="3">
    <location>
        <begin position="133"/>
        <end position="165"/>
    </location>
</feature>
<dbReference type="Pfam" id="PF12796">
    <property type="entry name" value="Ank_2"/>
    <property type="match status" value="2"/>
</dbReference>
<dbReference type="SMART" id="SM00382">
    <property type="entry name" value="AAA"/>
    <property type="match status" value="1"/>
</dbReference>
<dbReference type="PANTHER" id="PTHR11638:SF93">
    <property type="entry name" value="MITOCHONDRIAL DISAGGREGASE"/>
    <property type="match status" value="1"/>
</dbReference>
<feature type="domain" description="AAA+ ATPase" evidence="4">
    <location>
        <begin position="319"/>
        <end position="471"/>
    </location>
</feature>
<dbReference type="PANTHER" id="PTHR11638">
    <property type="entry name" value="ATP-DEPENDENT CLP PROTEASE"/>
    <property type="match status" value="1"/>
</dbReference>
<sequence length="651" mass="72423">MLGSLVSKRTAPAPRLLLQLLRSPSLRSHESATGQSVTTGGRGEPQWLRAAVGGRHGTSPALLTGGGAATGGRQRGRTETPCLAAATWGRLPSPEDTLPGQDSWNGVLSRAGLGVWALATALVVHCYSKSPSSKDAALMEAARANNVQEVSRLLSEGADVNARHRLGWTALMVAAINRNDSVVQVLLAAGADPNLGDDFSSVYKTAKDQGIHSLEVLVTREDDFNNRLNNRASFKGCTALHYAVLADDYRTVKELLDGGANPLQRNEMGHTPLDYAREGEVMKLLRTSETKYQEKQRKREAEERRRFPLEQRLKEHIIGQESAIATVGAGKTELAKQTAKYMHKDAKKGFIRLDMSEFQERHEVAKFIGSPPGYIGHEEGGQLTKKLKQCPNAVVLFDEVDKAHPDVLTIMLQLFDEGRLTDGKGKTIDCKDAIFIMTSNVASDEIAQHALQLRQEALEMSRNRIAENLGDVQISDKITISKNFKENVIRPILKAHFRRDEFLGRINEIVYFLPFCHSELIQLVNKELNFWAKRAKQRHNITLLWDREVADVLVEGYNVHYGARSIKHEVERRVVNQLAAAYEQDLLPGGCTLRITVEDSDKQLLRSPELSSSQAERRPPKLRLEIIDKDSKTHKLDIQAPLHPEKVCHTL</sequence>
<dbReference type="Ensembl" id="ENSBIXT00000021540.1">
    <property type="protein sequence ID" value="ENSBIXP00000034155.1"/>
    <property type="gene ID" value="ENSBIXG00000017088.1"/>
</dbReference>
<dbReference type="Pfam" id="PF10431">
    <property type="entry name" value="ClpB_D2-small"/>
    <property type="match status" value="1"/>
</dbReference>
<dbReference type="GO" id="GO:0005739">
    <property type="term" value="C:mitochondrion"/>
    <property type="evidence" value="ECO:0007669"/>
    <property type="project" value="TreeGrafter"/>
</dbReference>
<dbReference type="FunFam" id="1.25.40.20:FF:000203">
    <property type="entry name" value="caseinolytic peptidase B protein homolog isoform X1"/>
    <property type="match status" value="1"/>
</dbReference>
<evidence type="ECO:0000256" key="3">
    <source>
        <dbReference type="PROSITE-ProRule" id="PRU00023"/>
    </source>
</evidence>
<dbReference type="InterPro" id="IPR001270">
    <property type="entry name" value="ClpA/B"/>
</dbReference>
<dbReference type="InterPro" id="IPR050130">
    <property type="entry name" value="ClpA_ClpB"/>
</dbReference>
<reference evidence="6" key="2">
    <citation type="submission" date="2025-08" db="UniProtKB">
        <authorList>
            <consortium name="Ensembl"/>
        </authorList>
    </citation>
    <scope>IDENTIFICATION</scope>
</reference>
<dbReference type="Gene3D" id="3.40.50.300">
    <property type="entry name" value="P-loop containing nucleotide triphosphate hydrolases"/>
    <property type="match status" value="1"/>
</dbReference>
<feature type="domain" description="Clp ATPase C-terminal" evidence="5">
    <location>
        <begin position="515"/>
        <end position="604"/>
    </location>
</feature>
<dbReference type="SMART" id="SM01086">
    <property type="entry name" value="ClpB_D2-small"/>
    <property type="match status" value="1"/>
</dbReference>
<dbReference type="InterPro" id="IPR019489">
    <property type="entry name" value="Clp_ATPase_C"/>
</dbReference>
<dbReference type="PROSITE" id="PS50088">
    <property type="entry name" value="ANK_REPEAT"/>
    <property type="match status" value="3"/>
</dbReference>
<evidence type="ECO:0000259" key="5">
    <source>
        <dbReference type="SMART" id="SM01086"/>
    </source>
</evidence>
<dbReference type="CDD" id="cd19499">
    <property type="entry name" value="RecA-like_ClpB_Hsp104-like"/>
    <property type="match status" value="1"/>
</dbReference>
<evidence type="ECO:0000259" key="4">
    <source>
        <dbReference type="SMART" id="SM00382"/>
    </source>
</evidence>
<dbReference type="FunFam" id="1.10.8.60:FF:000040">
    <property type="entry name" value="caseinolytic peptidase B protein homolog isoform X1"/>
    <property type="match status" value="1"/>
</dbReference>
<protein>
    <submittedName>
        <fullName evidence="6">Uncharacterized protein</fullName>
    </submittedName>
</protein>
<proteinExistence type="predicted"/>
<dbReference type="Gene3D" id="1.10.8.60">
    <property type="match status" value="1"/>
</dbReference>